<feature type="region of interest" description="Disordered" evidence="10">
    <location>
        <begin position="57"/>
        <end position="84"/>
    </location>
</feature>
<dbReference type="STRING" id="1365824.V5EM21"/>
<dbReference type="OMA" id="NSKWKTM"/>
<dbReference type="Gene3D" id="3.90.1150.10">
    <property type="entry name" value="Aspartate Aminotransferase, domain 1"/>
    <property type="match status" value="1"/>
</dbReference>
<dbReference type="HOGENOM" id="CLU_252586_0_0_1"/>
<feature type="compositionally biased region" description="Basic and acidic residues" evidence="10">
    <location>
        <begin position="75"/>
        <end position="84"/>
    </location>
</feature>
<feature type="region of interest" description="Disordered" evidence="10">
    <location>
        <begin position="1"/>
        <end position="35"/>
    </location>
</feature>
<dbReference type="eggNOG" id="ENOG502QQJG">
    <property type="taxonomic scope" value="Eukaryota"/>
</dbReference>
<dbReference type="Gene3D" id="3.40.640.10">
    <property type="entry name" value="Type I PLP-dependent aspartate aminotransferase-like (Major domain)"/>
    <property type="match status" value="1"/>
</dbReference>
<dbReference type="InterPro" id="IPR015421">
    <property type="entry name" value="PyrdxlP-dep_Trfase_major"/>
</dbReference>
<keyword evidence="14" id="KW-1185">Reference proteome</keyword>
<evidence type="ECO:0000256" key="8">
    <source>
        <dbReference type="ARBA" id="ARBA00023136"/>
    </source>
</evidence>
<feature type="compositionally biased region" description="Polar residues" evidence="10">
    <location>
        <begin position="58"/>
        <end position="74"/>
    </location>
</feature>
<feature type="compositionally biased region" description="Basic and acidic residues" evidence="10">
    <location>
        <begin position="525"/>
        <end position="536"/>
    </location>
</feature>
<comment type="function">
    <text evidence="9">Involved in the organization of the mitochondrial membranes and the global structure of the mitochondria. Also required for mitochondrial distribution and mobility as well as for the maintenance of mitochondrial DNA nucleoids structures.</text>
</comment>
<feature type="non-terminal residue" evidence="13">
    <location>
        <position position="1"/>
    </location>
</feature>
<keyword evidence="8 11" id="KW-0472">Membrane</keyword>
<feature type="region of interest" description="Disordered" evidence="10">
    <location>
        <begin position="490"/>
        <end position="578"/>
    </location>
</feature>
<evidence type="ECO:0000256" key="2">
    <source>
        <dbReference type="ARBA" id="ARBA00005687"/>
    </source>
</evidence>
<keyword evidence="4" id="KW-0999">Mitochondrion inner membrane</keyword>
<dbReference type="Proteomes" id="UP000019377">
    <property type="component" value="Unassembled WGS sequence"/>
</dbReference>
<keyword evidence="3 11" id="KW-0812">Transmembrane</keyword>
<dbReference type="EMBL" id="KI545873">
    <property type="protein sequence ID" value="EST06160.1"/>
    <property type="molecule type" value="Genomic_DNA"/>
</dbReference>
<dbReference type="GO" id="GO:0005743">
    <property type="term" value="C:mitochondrial inner membrane"/>
    <property type="evidence" value="ECO:0007669"/>
    <property type="project" value="UniProtKB-SubCell"/>
</dbReference>
<evidence type="ECO:0000256" key="7">
    <source>
        <dbReference type="ARBA" id="ARBA00023128"/>
    </source>
</evidence>
<evidence type="ECO:0000256" key="10">
    <source>
        <dbReference type="SAM" id="MobiDB-lite"/>
    </source>
</evidence>
<dbReference type="PANTHER" id="PTHR31068:SF0">
    <property type="entry name" value="MITOCHONDRIAL DISTRIBUTION AND MORPHOLOGY PROTEIN 31"/>
    <property type="match status" value="1"/>
</dbReference>
<sequence length="1199" mass="131077">QNAKKDSETTVTSQQQKSGHRTTAPDSSSTDLTTAERAYNHFANYPDSLRRLALRAVPTSSQNSQIPPSTGNESQPHEQHRLRPSKEDLLRIAQGFWTRLRIRFKWFTIRGFRRFNADDISAFFTLGGFTTAVFVIVGTTTFFSLIFAALNALNLQEWIARKIADYLTAETGVTVVFESAIVPKWKESKISFKNVFISRRAHGDVDSLLKERRQKARNGGGDRPNTTKRRTAVTAGDGMAWEGTHYEEVEEVAPPMSDEARGEDLAEDDSVNTNYTMFDLQVDSIDVTLSLSRWFDGKGLIEDAVIRGVRGIVDRRNVFWDPARPYDPKAARREPRHGDFELECLNIEDFLVTVYQPNDFRPFNFSIFSAHIPKLRKQWLFYDLLSADSITGQVDGCLFSLHKPQNISRTVDRDREMTNSKWKTMSRMRVDGVNFDHIQNQSDLTGPISWILSGKFDVVADIKFPRDLDDEADINTIIIEVLDNLTAALSGEGRGDHGDDPIPGQHRLSGPAIEAPVSAVGPTAERVRKENEEARRQGLSPHRTAAPIAVSTDQHAPPLEEDSTNVDPPTAPAKSTIPPPTVVIDMDVRFKDIKAAVPLFTHDITYTTNAFVRPIVAFMNANRTLIPIRCRIVMDLSEFDGSLDLAQTGLLPVVSEKIYEALANHVASQNASRERLKNVSLWSLQMGANAALKGVIVVRDIMQRTTGTAKSAGGSANAGATMSTLTPSDLTAIRAQFPALQNSPDYVFAENAGGSQVLSSVAHSISNYLLSTNVQMGAYPLAQVAAAKVARGTCAAAALLGAESPDNVMIGQSATSLVASLAGMLQQKGVWSDGEMVISDADHETNRGAWTRLAKNLGLVLRDWPVTPLPSAASPFEVTLDPALLKGLLSPKTRLVAFTACSNLLGAYTDIPAAVQVIRSIAPEALIVVDCVAFAPHRRLNPTHWGVDIAFFSLYKTYGAHVGAMHLSNRVKTHYAAKMNHFFLHEGNAMYTWQTSSVQYELNASIAAVADYVVAVGRGRVGRGEEVDWTGVFEPTSGTGIYTSGDSTPAPLARSGLVKLTREEVDTALDAAFAKIAAHEDTLLTALLPALLRFTGRGLRIVGPTSHSSADRAPTVAFVIIDPTTGNHRVGTSQQIHQALVKDGQMGAQQGHMYAHKLVSSLGLDLGDGVVRVSFVHYNTVEEVERVVGLVEKVLEQVL</sequence>
<dbReference type="Pfam" id="PF00266">
    <property type="entry name" value="Aminotran_5"/>
    <property type="match status" value="1"/>
</dbReference>
<dbReference type="GO" id="GO:0000001">
    <property type="term" value="P:mitochondrion inheritance"/>
    <property type="evidence" value="ECO:0007669"/>
    <property type="project" value="InterPro"/>
</dbReference>
<reference evidence="14" key="1">
    <citation type="journal article" date="2013" name="Genome Announc.">
        <title>Draft genome sequence of Pseudozyma brasiliensis sp. nov. strain GHG001, a high producer of endo-1,4-xylanase isolated from an insect pest of sugarcane.</title>
        <authorList>
            <person name="Oliveira J.V.D.C."/>
            <person name="dos Santos R.A.C."/>
            <person name="Borges T.A."/>
            <person name="Riano-Pachon D.M."/>
            <person name="Goldman G.H."/>
        </authorList>
    </citation>
    <scope>NUCLEOTIDE SEQUENCE [LARGE SCALE GENOMIC DNA]</scope>
    <source>
        <strain evidence="14">GHG001</strain>
    </source>
</reference>
<feature type="domain" description="Aminotransferase class V" evidence="12">
    <location>
        <begin position="748"/>
        <end position="969"/>
    </location>
</feature>
<dbReference type="InterPro" id="IPR015424">
    <property type="entry name" value="PyrdxlP-dep_Trfase"/>
</dbReference>
<dbReference type="GeneID" id="27420281"/>
<evidence type="ECO:0000256" key="3">
    <source>
        <dbReference type="ARBA" id="ARBA00022692"/>
    </source>
</evidence>
<dbReference type="InterPro" id="IPR012571">
    <property type="entry name" value="Mdm31/Mdm32"/>
</dbReference>
<evidence type="ECO:0000256" key="6">
    <source>
        <dbReference type="ARBA" id="ARBA00022989"/>
    </source>
</evidence>
<evidence type="ECO:0000256" key="5">
    <source>
        <dbReference type="ARBA" id="ARBA00022946"/>
    </source>
</evidence>
<dbReference type="SUPFAM" id="SSF53383">
    <property type="entry name" value="PLP-dependent transferases"/>
    <property type="match status" value="1"/>
</dbReference>
<protein>
    <recommendedName>
        <fullName evidence="12">Aminotransferase class V domain-containing protein</fullName>
    </recommendedName>
</protein>
<dbReference type="OrthoDB" id="420046at2759"/>
<gene>
    <name evidence="13" type="ORF">PSEUBRA_SCAF3g03666</name>
</gene>
<organism evidence="13 14">
    <name type="scientific">Kalmanozyma brasiliensis (strain GHG001)</name>
    <name type="common">Yeast</name>
    <name type="synonym">Pseudozyma brasiliensis</name>
    <dbReference type="NCBI Taxonomy" id="1365824"/>
    <lineage>
        <taxon>Eukaryota</taxon>
        <taxon>Fungi</taxon>
        <taxon>Dikarya</taxon>
        <taxon>Basidiomycota</taxon>
        <taxon>Ustilaginomycotina</taxon>
        <taxon>Ustilaginomycetes</taxon>
        <taxon>Ustilaginales</taxon>
        <taxon>Ustilaginaceae</taxon>
        <taxon>Kalmanozyma</taxon>
    </lineage>
</organism>
<accession>V5EM21</accession>
<comment type="subcellular location">
    <subcellularLocation>
        <location evidence="1">Mitochondrion inner membrane</location>
    </subcellularLocation>
</comment>
<feature type="transmembrane region" description="Helical" evidence="11">
    <location>
        <begin position="120"/>
        <end position="150"/>
    </location>
</feature>
<evidence type="ECO:0000313" key="13">
    <source>
        <dbReference type="EMBL" id="EST06160.1"/>
    </source>
</evidence>
<comment type="similarity">
    <text evidence="2">Belongs to the MDM31/MDM32 family.</text>
</comment>
<keyword evidence="6 11" id="KW-1133">Transmembrane helix</keyword>
<dbReference type="InterPro" id="IPR015422">
    <property type="entry name" value="PyrdxlP-dep_Trfase_small"/>
</dbReference>
<evidence type="ECO:0000313" key="14">
    <source>
        <dbReference type="Proteomes" id="UP000019377"/>
    </source>
</evidence>
<dbReference type="AlphaFoldDB" id="V5EM21"/>
<keyword evidence="7" id="KW-0496">Mitochondrion</keyword>
<evidence type="ECO:0000256" key="11">
    <source>
        <dbReference type="SAM" id="Phobius"/>
    </source>
</evidence>
<dbReference type="InterPro" id="IPR000192">
    <property type="entry name" value="Aminotrans_V_dom"/>
</dbReference>
<dbReference type="PANTHER" id="PTHR31068">
    <property type="entry name" value="MITOCHONDRIAL DISTRIBUTION AND MORPHOLOGY PROTEIN 31"/>
    <property type="match status" value="1"/>
</dbReference>
<feature type="compositionally biased region" description="Polar residues" evidence="10">
    <location>
        <begin position="24"/>
        <end position="33"/>
    </location>
</feature>
<keyword evidence="5" id="KW-0809">Transit peptide</keyword>
<evidence type="ECO:0000256" key="1">
    <source>
        <dbReference type="ARBA" id="ARBA00004273"/>
    </source>
</evidence>
<dbReference type="Pfam" id="PF08118">
    <property type="entry name" value="MDM31_MDM32"/>
    <property type="match status" value="1"/>
</dbReference>
<evidence type="ECO:0000256" key="9">
    <source>
        <dbReference type="ARBA" id="ARBA00025191"/>
    </source>
</evidence>
<name>V5EM21_KALBG</name>
<dbReference type="GO" id="GO:0007005">
    <property type="term" value="P:mitochondrion organization"/>
    <property type="evidence" value="ECO:0007669"/>
    <property type="project" value="InterPro"/>
</dbReference>
<proteinExistence type="inferred from homology"/>
<evidence type="ECO:0000259" key="12">
    <source>
        <dbReference type="Pfam" id="PF00266"/>
    </source>
</evidence>
<evidence type="ECO:0000256" key="4">
    <source>
        <dbReference type="ARBA" id="ARBA00022792"/>
    </source>
</evidence>